<dbReference type="PROSITE" id="PS50005">
    <property type="entry name" value="TPR"/>
    <property type="match status" value="1"/>
</dbReference>
<name>A0ABD3TJM9_SINWO</name>
<proteinExistence type="predicted"/>
<reference evidence="2 3" key="1">
    <citation type="submission" date="2024-11" db="EMBL/GenBank/DDBJ databases">
        <title>Chromosome-level genome assembly of the freshwater bivalve Anodonta woodiana.</title>
        <authorList>
            <person name="Chen X."/>
        </authorList>
    </citation>
    <scope>NUCLEOTIDE SEQUENCE [LARGE SCALE GENOMIC DNA]</scope>
    <source>
        <strain evidence="2">MN2024</strain>
        <tissue evidence="2">Gills</tissue>
    </source>
</reference>
<dbReference type="AlphaFoldDB" id="A0ABD3TJM9"/>
<dbReference type="PANTHER" id="PTHR16253:SF0">
    <property type="entry name" value="TETRATRICOPEPTIDE REPEAT PROTEIN 22"/>
    <property type="match status" value="1"/>
</dbReference>
<sequence length="752" mass="88012">MQEDADKKFEDKFKAWPSFFNLEVTSKQTDRDIEDNIGTLVRKLKSGEVECSKERVKINNILSFLYWKQNKKDEAKTYLKSVLSDDEQNINARCSQIWMDWTSGQKTAAKEALEKLCEEDDSSDEFKHDHNKAKAETAYYCSVSGPAHFHHSVRLYDDVIANSIRDETDVWRFDRALVLRKMCNDENITQSKEYRESKYVDYMKKAAHELHSLTSSGIGKRKIAICWASLGELLTIFERRQRRSINQSDIFPDELAEANIETLLEKALSENKNDTHVLKVCGKVFRCIRKFDRAEDCLRKSLEFRKTSYAYHHLALVLIEKIKIKGKEQEKSNVATRRRYQVSETEKSLTPEIIRYLKKARKMNRNEWASFELGLLYLSLDQPDKAFETLVDTLELRKEPSLLMEINCYEHQGFCCLDMAKTADKEKRPHRHEEDAKYYFIKAIRLAACNASQLIHWKEECIAFPTLKEMFEAKERNVNTLRELSELNRMLGEHGKALSFYDEIIKMDPERANDSSFIRAMIQTYLDAERYEDAATFLDLMSCTEREQLIPPELYADVYLKFAFYCIENNKPAKEFRKRLRQAFSASKKTDDGKYNFKFDIFLLHDEKADTSVLKDVFLQKLTKYLPPSDDSEGSLHITINSENVEYGTYTLPEQINQMKDSAYIIVIMEQKDSHSSNFNHFLQTAKHIHLDNPNRTTMFLLLLNDLVCPIELIAFPKMACKKDVFHDKDSDCIFLQWLKECFKQLLVARST</sequence>
<dbReference type="SMART" id="SM00028">
    <property type="entry name" value="TPR"/>
    <property type="match status" value="4"/>
</dbReference>
<gene>
    <name evidence="2" type="ORF">ACJMK2_021966</name>
</gene>
<keyword evidence="3" id="KW-1185">Reference proteome</keyword>
<dbReference type="InterPro" id="IPR019734">
    <property type="entry name" value="TPR_rpt"/>
</dbReference>
<accession>A0ABD3TJM9</accession>
<dbReference type="PANTHER" id="PTHR16253">
    <property type="entry name" value="TETRATRICOPEPTIDE REPEAT PROTEIN 22"/>
    <property type="match status" value="1"/>
</dbReference>
<dbReference type="EMBL" id="JBJQND010000018">
    <property type="protein sequence ID" value="KAL3836542.1"/>
    <property type="molecule type" value="Genomic_DNA"/>
</dbReference>
<dbReference type="InterPro" id="IPR042342">
    <property type="entry name" value="TTC22"/>
</dbReference>
<dbReference type="InterPro" id="IPR011990">
    <property type="entry name" value="TPR-like_helical_dom_sf"/>
</dbReference>
<protein>
    <submittedName>
        <fullName evidence="2">Uncharacterized protein</fullName>
    </submittedName>
</protein>
<dbReference type="Proteomes" id="UP001634394">
    <property type="component" value="Unassembled WGS sequence"/>
</dbReference>
<evidence type="ECO:0000313" key="2">
    <source>
        <dbReference type="EMBL" id="KAL3836542.1"/>
    </source>
</evidence>
<dbReference type="SUPFAM" id="SSF48452">
    <property type="entry name" value="TPR-like"/>
    <property type="match status" value="1"/>
</dbReference>
<dbReference type="Pfam" id="PF13181">
    <property type="entry name" value="TPR_8"/>
    <property type="match status" value="1"/>
</dbReference>
<dbReference type="SUPFAM" id="SSF52200">
    <property type="entry name" value="Toll/Interleukin receptor TIR domain"/>
    <property type="match status" value="1"/>
</dbReference>
<keyword evidence="1" id="KW-0802">TPR repeat</keyword>
<feature type="repeat" description="TPR" evidence="1">
    <location>
        <begin position="478"/>
        <end position="511"/>
    </location>
</feature>
<dbReference type="Gene3D" id="1.25.40.10">
    <property type="entry name" value="Tetratricopeptide repeat domain"/>
    <property type="match status" value="3"/>
</dbReference>
<evidence type="ECO:0000256" key="1">
    <source>
        <dbReference type="PROSITE-ProRule" id="PRU00339"/>
    </source>
</evidence>
<comment type="caution">
    <text evidence="2">The sequence shown here is derived from an EMBL/GenBank/DDBJ whole genome shotgun (WGS) entry which is preliminary data.</text>
</comment>
<organism evidence="2 3">
    <name type="scientific">Sinanodonta woodiana</name>
    <name type="common">Chinese pond mussel</name>
    <name type="synonym">Anodonta woodiana</name>
    <dbReference type="NCBI Taxonomy" id="1069815"/>
    <lineage>
        <taxon>Eukaryota</taxon>
        <taxon>Metazoa</taxon>
        <taxon>Spiralia</taxon>
        <taxon>Lophotrochozoa</taxon>
        <taxon>Mollusca</taxon>
        <taxon>Bivalvia</taxon>
        <taxon>Autobranchia</taxon>
        <taxon>Heteroconchia</taxon>
        <taxon>Palaeoheterodonta</taxon>
        <taxon>Unionida</taxon>
        <taxon>Unionoidea</taxon>
        <taxon>Unionidae</taxon>
        <taxon>Unioninae</taxon>
        <taxon>Sinanodonta</taxon>
    </lineage>
</organism>
<dbReference type="InterPro" id="IPR035897">
    <property type="entry name" value="Toll_tir_struct_dom_sf"/>
</dbReference>
<evidence type="ECO:0000313" key="3">
    <source>
        <dbReference type="Proteomes" id="UP001634394"/>
    </source>
</evidence>